<organism evidence="1">
    <name type="scientific">Anguilla anguilla</name>
    <name type="common">European freshwater eel</name>
    <name type="synonym">Muraena anguilla</name>
    <dbReference type="NCBI Taxonomy" id="7936"/>
    <lineage>
        <taxon>Eukaryota</taxon>
        <taxon>Metazoa</taxon>
        <taxon>Chordata</taxon>
        <taxon>Craniata</taxon>
        <taxon>Vertebrata</taxon>
        <taxon>Euteleostomi</taxon>
        <taxon>Actinopterygii</taxon>
        <taxon>Neopterygii</taxon>
        <taxon>Teleostei</taxon>
        <taxon>Anguilliformes</taxon>
        <taxon>Anguillidae</taxon>
        <taxon>Anguilla</taxon>
    </lineage>
</organism>
<name>A0A0E9WUQ0_ANGAN</name>
<protein>
    <submittedName>
        <fullName evidence="1">Uncharacterized protein</fullName>
    </submittedName>
</protein>
<evidence type="ECO:0000313" key="1">
    <source>
        <dbReference type="EMBL" id="JAH94139.1"/>
    </source>
</evidence>
<dbReference type="AlphaFoldDB" id="A0A0E9WUQ0"/>
<reference evidence="1" key="1">
    <citation type="submission" date="2014-11" db="EMBL/GenBank/DDBJ databases">
        <authorList>
            <person name="Amaro Gonzalez C."/>
        </authorList>
    </citation>
    <scope>NUCLEOTIDE SEQUENCE</scope>
</reference>
<reference evidence="1" key="2">
    <citation type="journal article" date="2015" name="Fish Shellfish Immunol.">
        <title>Early steps in the European eel (Anguilla anguilla)-Vibrio vulnificus interaction in the gills: Role of the RtxA13 toxin.</title>
        <authorList>
            <person name="Callol A."/>
            <person name="Pajuelo D."/>
            <person name="Ebbesson L."/>
            <person name="Teles M."/>
            <person name="MacKenzie S."/>
            <person name="Amaro C."/>
        </authorList>
    </citation>
    <scope>NUCLEOTIDE SEQUENCE</scope>
</reference>
<dbReference type="EMBL" id="GBXM01014438">
    <property type="protein sequence ID" value="JAH94139.1"/>
    <property type="molecule type" value="Transcribed_RNA"/>
</dbReference>
<sequence>MLFYFLLKKAKKVTKMSLAFFKVLVTEELRIFLFHLCTFCMREKEVCLVSQQEGLLSLLLRIISRVGIRTS</sequence>
<accession>A0A0E9WUQ0</accession>
<proteinExistence type="predicted"/>